<sequence length="520" mass="59520">MNSRVNIDPVKLKAKRMKCEDEHLFFTRAFFKPRMGFKFSVNWHHEYMAWAIDEVIAGRIENLVINVPPGSGKTELLTNLIPRGIARNQRSRFLYLSFSQSLVEDVSSTARNIVKSADFQGLWPVKISTNTDAKASWKTTVDGYEAGHVYSASMGGQVTGRRAGTLADNGFTGAIILDDPLKPEDAFSKTARNKANRKILNTVNSRKAKSSTPIILIMQRLHVEDPTNFVMTGNVPGKWHQISIPALIDDDYIERLPEHIRKKVPLDVERDDKGRQSYWPLKESLQSLLQLEKGGQDKDGATVSRYTFSSQYQQEPKKLGGDLIKAEWFGEYHELPELLWRAVFVDTAQKIKEQNDFTVFTLVGMGVDGKLYVIDILRGKWEAPKMNEMAKQFIDKHKVYDWRTKPIRYMKVEDKAHGTQLVQGWQKYGGIPIIPVQREKDKLTRFMDVAPHIENNFEVYPENQNRFVMLPREAIWKQEFLDECEAFTAQMTHDHDDQVDTLIDAIEEAVLIANYSPPAA</sequence>
<evidence type="ECO:0000256" key="1">
    <source>
        <dbReference type="ARBA" id="ARBA00022612"/>
    </source>
</evidence>
<dbReference type="AlphaFoldDB" id="A0A427UXF4"/>
<dbReference type="Proteomes" id="UP000277537">
    <property type="component" value="Unassembled WGS sequence"/>
</dbReference>
<comment type="caution">
    <text evidence="3">The sequence shown here is derived from an EMBL/GenBank/DDBJ whole genome shotgun (WGS) entry which is preliminary data.</text>
</comment>
<feature type="domain" description="Terminase large subunit gp17-like C-terminal" evidence="2">
    <location>
        <begin position="345"/>
        <end position="507"/>
    </location>
</feature>
<name>A0A427UXF4_ACIJO</name>
<keyword evidence="3" id="KW-0547">Nucleotide-binding</keyword>
<keyword evidence="3" id="KW-0378">Hydrolase</keyword>
<accession>A0A427UXF4</accession>
<keyword evidence="1" id="KW-1188">Viral release from host cell</keyword>
<dbReference type="InterPro" id="IPR035421">
    <property type="entry name" value="Terminase_6C"/>
</dbReference>
<protein>
    <submittedName>
        <fullName evidence="3">Helicase</fullName>
    </submittedName>
</protein>
<dbReference type="Pfam" id="PF17289">
    <property type="entry name" value="Terminase_6C"/>
    <property type="match status" value="1"/>
</dbReference>
<keyword evidence="3" id="KW-0067">ATP-binding</keyword>
<dbReference type="SUPFAM" id="SSF52540">
    <property type="entry name" value="P-loop containing nucleoside triphosphate hydrolases"/>
    <property type="match status" value="1"/>
</dbReference>
<reference evidence="3 4" key="1">
    <citation type="submission" date="2018-10" db="EMBL/GenBank/DDBJ databases">
        <title>Transmission dynamics of multidrug resistant bacteria on intensive care unit surfaces.</title>
        <authorList>
            <person name="D'Souza A.W."/>
            <person name="Potter R.F."/>
            <person name="Wallace M."/>
            <person name="Shupe A."/>
            <person name="Patel S."/>
            <person name="Sun S."/>
            <person name="Gul D."/>
            <person name="Kwon J.H."/>
            <person name="Andleeb S."/>
            <person name="Burnham C.-A.D."/>
            <person name="Dantas G."/>
        </authorList>
    </citation>
    <scope>NUCLEOTIDE SEQUENCE [LARGE SCALE GENOMIC DNA]</scope>
    <source>
        <strain evidence="3 4">AJ_385</strain>
    </source>
</reference>
<evidence type="ECO:0000313" key="4">
    <source>
        <dbReference type="Proteomes" id="UP000277537"/>
    </source>
</evidence>
<proteinExistence type="predicted"/>
<dbReference type="GO" id="GO:0004386">
    <property type="term" value="F:helicase activity"/>
    <property type="evidence" value="ECO:0007669"/>
    <property type="project" value="UniProtKB-KW"/>
</dbReference>
<dbReference type="Gene3D" id="3.40.50.300">
    <property type="entry name" value="P-loop containing nucleotide triphosphate hydrolases"/>
    <property type="match status" value="1"/>
</dbReference>
<dbReference type="NCBIfam" id="TIGR01630">
    <property type="entry name" value="psiM2_ORF9"/>
    <property type="match status" value="1"/>
</dbReference>
<dbReference type="EMBL" id="RHXE01000007">
    <property type="protein sequence ID" value="RSE25124.1"/>
    <property type="molecule type" value="Genomic_DNA"/>
</dbReference>
<organism evidence="3 4">
    <name type="scientific">Acinetobacter johnsonii</name>
    <dbReference type="NCBI Taxonomy" id="40214"/>
    <lineage>
        <taxon>Bacteria</taxon>
        <taxon>Pseudomonadati</taxon>
        <taxon>Pseudomonadota</taxon>
        <taxon>Gammaproteobacteria</taxon>
        <taxon>Moraxellales</taxon>
        <taxon>Moraxellaceae</taxon>
        <taxon>Acinetobacter</taxon>
    </lineage>
</organism>
<gene>
    <name evidence="3" type="ORF">EGT73_05235</name>
</gene>
<dbReference type="RefSeq" id="WP_125273675.1">
    <property type="nucleotide sequence ID" value="NZ_RHXE01000007.1"/>
</dbReference>
<evidence type="ECO:0000259" key="2">
    <source>
        <dbReference type="Pfam" id="PF17289"/>
    </source>
</evidence>
<keyword evidence="3" id="KW-0347">Helicase</keyword>
<evidence type="ECO:0000313" key="3">
    <source>
        <dbReference type="EMBL" id="RSE25124.1"/>
    </source>
</evidence>
<dbReference type="InterPro" id="IPR027417">
    <property type="entry name" value="P-loop_NTPase"/>
</dbReference>
<dbReference type="InterPro" id="IPR006517">
    <property type="entry name" value="Phage_terminase_lsu-like_C"/>
</dbReference>